<proteinExistence type="predicted"/>
<dbReference type="RefSeq" id="WP_090697057.1">
    <property type="nucleotide sequence ID" value="NZ_FOSP01000003.1"/>
</dbReference>
<protein>
    <recommendedName>
        <fullName evidence="3">Matrixin</fullName>
    </recommendedName>
</protein>
<dbReference type="Gene3D" id="3.40.390.10">
    <property type="entry name" value="Collagenase (Catalytic Domain)"/>
    <property type="match status" value="1"/>
</dbReference>
<evidence type="ECO:0000313" key="1">
    <source>
        <dbReference type="EMBL" id="SFK28462.1"/>
    </source>
</evidence>
<dbReference type="EMBL" id="FOSP01000003">
    <property type="protein sequence ID" value="SFK28462.1"/>
    <property type="molecule type" value="Genomic_DNA"/>
</dbReference>
<accession>A0A1I3Y9J2</accession>
<dbReference type="STRING" id="52441.SAMN05216302_100392"/>
<evidence type="ECO:0008006" key="3">
    <source>
        <dbReference type="Google" id="ProtNLM"/>
    </source>
</evidence>
<dbReference type="InterPro" id="IPR024079">
    <property type="entry name" value="MetalloPept_cat_dom_sf"/>
</dbReference>
<sequence length="468" mass="51165">MLSDLKVIRTNDWVQKRQACSISLLWVLLFWILSAEAGVFEFVDEVNEVDIITHPSGYNGRGGELVVTVGIAPMSPHAAEMEIPVQNAINTWNQQVPTTGNIKSNESIVPSRTFDFESVALHELGHCIGLAHPNMATESGLVGNDKNYTKAISGSNNRFDLNSGVDGIIGSSDDLRGDDINLHWFNRENNNPFVLAEIIDITTYSLNLDDLPSGHQFAANGDRQVSLLLGLQATEAVMQQGILSGESRRTLAADDIATLRLAMSGLDRLAGTPDDYILTLQYEGLTDDADIVFNFDNRASFAACSLTGFFLSDKHVVIQKGHISFNTGFIWFFNPELTPPVPEQPVVSILANNQTGDSVIVLAGDPLSLVVGLDPAHKSGDQADYWVRAMTPIGVYWLNNRLQFVRSDTPIRVHGGALIDFSAFSILESMTAGLPVGTYTVTFAVDENLDQIFDATYQNSVTFTLLPR</sequence>
<dbReference type="GO" id="GO:0008237">
    <property type="term" value="F:metallopeptidase activity"/>
    <property type="evidence" value="ECO:0007669"/>
    <property type="project" value="InterPro"/>
</dbReference>
<dbReference type="SUPFAM" id="SSF55486">
    <property type="entry name" value="Metalloproteases ('zincins'), catalytic domain"/>
    <property type="match status" value="1"/>
</dbReference>
<gene>
    <name evidence="1" type="ORF">SAMN05216302_100392</name>
</gene>
<dbReference type="Proteomes" id="UP000199533">
    <property type="component" value="Unassembled WGS sequence"/>
</dbReference>
<keyword evidence="2" id="KW-1185">Reference proteome</keyword>
<dbReference type="AlphaFoldDB" id="A0A1I3Y9J2"/>
<organism evidence="1 2">
    <name type="scientific">Nitrosomonas aestuarii</name>
    <dbReference type="NCBI Taxonomy" id="52441"/>
    <lineage>
        <taxon>Bacteria</taxon>
        <taxon>Pseudomonadati</taxon>
        <taxon>Pseudomonadota</taxon>
        <taxon>Betaproteobacteria</taxon>
        <taxon>Nitrosomonadales</taxon>
        <taxon>Nitrosomonadaceae</taxon>
        <taxon>Nitrosomonas</taxon>
    </lineage>
</organism>
<reference evidence="2" key="1">
    <citation type="submission" date="2016-10" db="EMBL/GenBank/DDBJ databases">
        <authorList>
            <person name="Varghese N."/>
            <person name="Submissions S."/>
        </authorList>
    </citation>
    <scope>NUCLEOTIDE SEQUENCE [LARGE SCALE GENOMIC DNA]</scope>
    <source>
        <strain evidence="2">Nm69</strain>
    </source>
</reference>
<dbReference type="OrthoDB" id="9815657at2"/>
<name>A0A1I3Y9J2_9PROT</name>
<evidence type="ECO:0000313" key="2">
    <source>
        <dbReference type="Proteomes" id="UP000199533"/>
    </source>
</evidence>